<feature type="domain" description="PH" evidence="2">
    <location>
        <begin position="343"/>
        <end position="442"/>
    </location>
</feature>
<dbReference type="PANTHER" id="PTHR14336:SF8">
    <property type="entry name" value="PROTEIN OPY1"/>
    <property type="match status" value="1"/>
</dbReference>
<dbReference type="InterPro" id="IPR001849">
    <property type="entry name" value="PH_domain"/>
</dbReference>
<dbReference type="SUPFAM" id="SSF50729">
    <property type="entry name" value="PH domain-like"/>
    <property type="match status" value="2"/>
</dbReference>
<evidence type="ECO:0000259" key="2">
    <source>
        <dbReference type="PROSITE" id="PS50003"/>
    </source>
</evidence>
<feature type="region of interest" description="Disordered" evidence="1">
    <location>
        <begin position="220"/>
        <end position="337"/>
    </location>
</feature>
<dbReference type="CDD" id="cd13298">
    <property type="entry name" value="PH1_PH_fungal"/>
    <property type="match status" value="1"/>
</dbReference>
<comment type="caution">
    <text evidence="3">The sequence shown here is derived from an EMBL/GenBank/DDBJ whole genome shotgun (WGS) entry which is preliminary data.</text>
</comment>
<accession>A0ABP0BUG5</accession>
<name>A0ABP0BUG5_9PEZI</name>
<dbReference type="Gene3D" id="2.30.29.30">
    <property type="entry name" value="Pleckstrin-homology domain (PH domain)/Phosphotyrosine-binding domain (PTB)"/>
    <property type="match status" value="2"/>
</dbReference>
<feature type="compositionally biased region" description="Low complexity" evidence="1">
    <location>
        <begin position="243"/>
        <end position="268"/>
    </location>
</feature>
<dbReference type="InterPro" id="IPR011993">
    <property type="entry name" value="PH-like_dom_sf"/>
</dbReference>
<dbReference type="Proteomes" id="UP001642406">
    <property type="component" value="Unassembled WGS sequence"/>
</dbReference>
<evidence type="ECO:0000256" key="1">
    <source>
        <dbReference type="SAM" id="MobiDB-lite"/>
    </source>
</evidence>
<dbReference type="SMART" id="SM00233">
    <property type="entry name" value="PH"/>
    <property type="match status" value="2"/>
</dbReference>
<dbReference type="Pfam" id="PF00169">
    <property type="entry name" value="PH"/>
    <property type="match status" value="2"/>
</dbReference>
<dbReference type="PANTHER" id="PTHR14336">
    <property type="entry name" value="TANDEM PH DOMAIN CONTAINING PROTEIN"/>
    <property type="match status" value="1"/>
</dbReference>
<reference evidence="3 4" key="1">
    <citation type="submission" date="2024-01" db="EMBL/GenBank/DDBJ databases">
        <authorList>
            <person name="Allen C."/>
            <person name="Tagirdzhanova G."/>
        </authorList>
    </citation>
    <scope>NUCLEOTIDE SEQUENCE [LARGE SCALE GENOMIC DNA]</scope>
</reference>
<dbReference type="EMBL" id="CAWUHC010000043">
    <property type="protein sequence ID" value="CAK7223279.1"/>
    <property type="molecule type" value="Genomic_DNA"/>
</dbReference>
<feature type="domain" description="PH" evidence="2">
    <location>
        <begin position="74"/>
        <end position="171"/>
    </location>
</feature>
<organism evidence="3 4">
    <name type="scientific">Sporothrix bragantina</name>
    <dbReference type="NCBI Taxonomy" id="671064"/>
    <lineage>
        <taxon>Eukaryota</taxon>
        <taxon>Fungi</taxon>
        <taxon>Dikarya</taxon>
        <taxon>Ascomycota</taxon>
        <taxon>Pezizomycotina</taxon>
        <taxon>Sordariomycetes</taxon>
        <taxon>Sordariomycetidae</taxon>
        <taxon>Ophiostomatales</taxon>
        <taxon>Ophiostomataceae</taxon>
        <taxon>Sporothrix</taxon>
    </lineage>
</organism>
<evidence type="ECO:0000313" key="4">
    <source>
        <dbReference type="Proteomes" id="UP001642406"/>
    </source>
</evidence>
<feature type="region of interest" description="Disordered" evidence="1">
    <location>
        <begin position="1"/>
        <end position="29"/>
    </location>
</feature>
<evidence type="ECO:0000313" key="3">
    <source>
        <dbReference type="EMBL" id="CAK7223279.1"/>
    </source>
</evidence>
<proteinExistence type="predicted"/>
<dbReference type="PROSITE" id="PS50003">
    <property type="entry name" value="PH_DOMAIN"/>
    <property type="match status" value="2"/>
</dbReference>
<dbReference type="CDD" id="cd13299">
    <property type="entry name" value="PH2_PH_fungal"/>
    <property type="match status" value="1"/>
</dbReference>
<feature type="compositionally biased region" description="Polar residues" evidence="1">
    <location>
        <begin position="296"/>
        <end position="310"/>
    </location>
</feature>
<feature type="compositionally biased region" description="Polar residues" evidence="1">
    <location>
        <begin position="324"/>
        <end position="336"/>
    </location>
</feature>
<dbReference type="InterPro" id="IPR051707">
    <property type="entry name" value="PI-Interact_SigTrans_Reg"/>
</dbReference>
<sequence>MVEMQSHTPMAPQASAKLSPPPAPQTSQLLATAPPSSLAMAIPQQQPASRTLQPLALDTYVSPVNQNGSFEFDRMIKTGYVQRRTQKTKTWRSIYLVLRPNILSIYKTDKEDKLRHKIFLSELTAVSLLRDPKHKRKHLFGLFSPSRNYYFQASSEKEAQEWVEAIRAESRIEEEEEEMFLSSPVVRRQSYGFASLFHTGGDTSSPYPPAHMNNHPDAVAEHERMLSSSPEPQVHPPPRLSTQQLQVQQPPTPKQQQQQQQQHPYSQPESLAWSGNEMGLSDYSDGDMQNRLPGMSSDSLTAHSPPSSMQPVHPINEPRRSQTDVRNASMSSNLGNLETDPDRVVWQGWLWLLRSKGGVRQWKDSWAVLRPRNLILYKDETEYAAQLIVPMSSIVDVVERDPLSRTKKHCLQVITEEKNYRFSAHDEETLVHCLGAFKSLLTKRRGLEMRAAAAAAAAAGPANPPPMTPVALPTAAVSSSLSGAPPFTPPSCITTLTAPTPVKIST</sequence>
<keyword evidence="4" id="KW-1185">Reference proteome</keyword>
<gene>
    <name evidence="3" type="ORF">SBRCBS47491_005154</name>
</gene>
<protein>
    <recommendedName>
        <fullName evidence="2">PH domain-containing protein</fullName>
    </recommendedName>
</protein>